<dbReference type="PANTHER" id="PTHR10920:SF19">
    <property type="entry name" value="METHYLTRANSFERASE, PUTATIVE-RELATED"/>
    <property type="match status" value="1"/>
</dbReference>
<dbReference type="OrthoDB" id="20105at2759"/>
<dbReference type="SUPFAM" id="SSF53335">
    <property type="entry name" value="S-adenosyl-L-methionine-dependent methyltransferases"/>
    <property type="match status" value="1"/>
</dbReference>
<keyword evidence="4" id="KW-0732">Signal</keyword>
<evidence type="ECO:0000259" key="5">
    <source>
        <dbReference type="Pfam" id="PF01728"/>
    </source>
</evidence>
<dbReference type="GO" id="GO:0005730">
    <property type="term" value="C:nucleolus"/>
    <property type="evidence" value="ECO:0007669"/>
    <property type="project" value="TreeGrafter"/>
</dbReference>
<name>S9VPF7_9TRYP</name>
<gene>
    <name evidence="6" type="ORF">STCU_04802</name>
</gene>
<protein>
    <submittedName>
        <fullName evidence="6">tRNA (Cytidine32/guanosine34-2'-O)-methyltransferase</fullName>
    </submittedName>
</protein>
<evidence type="ECO:0000256" key="4">
    <source>
        <dbReference type="SAM" id="SignalP"/>
    </source>
</evidence>
<reference evidence="6 7" key="1">
    <citation type="journal article" date="2013" name="PLoS ONE">
        <title>Predicting the Proteins of Angomonas deanei, Strigomonas culicis and Their Respective Endosymbionts Reveals New Aspects of the Trypanosomatidae Family.</title>
        <authorList>
            <person name="Motta M.C."/>
            <person name="Martins A.C."/>
            <person name="de Souza S.S."/>
            <person name="Catta-Preta C.M."/>
            <person name="Silva R."/>
            <person name="Klein C.C."/>
            <person name="de Almeida L.G."/>
            <person name="de Lima Cunha O."/>
            <person name="Ciapina L.P."/>
            <person name="Brocchi M."/>
            <person name="Colabardini A.C."/>
            <person name="de Araujo Lima B."/>
            <person name="Machado C.R."/>
            <person name="de Almeida Soares C.M."/>
            <person name="Probst C.M."/>
            <person name="de Menezes C.B."/>
            <person name="Thompson C.E."/>
            <person name="Bartholomeu D.C."/>
            <person name="Gradia D.F."/>
            <person name="Pavoni D.P."/>
            <person name="Grisard E.C."/>
            <person name="Fantinatti-Garboggini F."/>
            <person name="Marchini F.K."/>
            <person name="Rodrigues-Luiz G.F."/>
            <person name="Wagner G."/>
            <person name="Goldman G.H."/>
            <person name="Fietto J.L."/>
            <person name="Elias M.C."/>
            <person name="Goldman M.H."/>
            <person name="Sagot M.F."/>
            <person name="Pereira M."/>
            <person name="Stoco P.H."/>
            <person name="de Mendonca-Neto R.P."/>
            <person name="Teixeira S.M."/>
            <person name="Maciel T.E."/>
            <person name="de Oliveira Mendes T.A."/>
            <person name="Urmenyi T.P."/>
            <person name="de Souza W."/>
            <person name="Schenkman S."/>
            <person name="de Vasconcelos A.T."/>
        </authorList>
    </citation>
    <scope>NUCLEOTIDE SEQUENCE [LARGE SCALE GENOMIC DNA]</scope>
</reference>
<evidence type="ECO:0000313" key="7">
    <source>
        <dbReference type="Proteomes" id="UP000015354"/>
    </source>
</evidence>
<keyword evidence="2 6" id="KW-0808">Transferase</keyword>
<dbReference type="InterPro" id="IPR002877">
    <property type="entry name" value="RNA_MeTrfase_FtsJ_dom"/>
</dbReference>
<feature type="signal peptide" evidence="4">
    <location>
        <begin position="1"/>
        <end position="18"/>
    </location>
</feature>
<dbReference type="AlphaFoldDB" id="S9VPF7"/>
<dbReference type="GO" id="GO:0016435">
    <property type="term" value="F:rRNA (guanine) methyltransferase activity"/>
    <property type="evidence" value="ECO:0007669"/>
    <property type="project" value="TreeGrafter"/>
</dbReference>
<dbReference type="GO" id="GO:0000466">
    <property type="term" value="P:maturation of 5.8S rRNA from tricistronic rRNA transcript (SSU-rRNA, 5.8S rRNA, LSU-rRNA)"/>
    <property type="evidence" value="ECO:0007669"/>
    <property type="project" value="TreeGrafter"/>
</dbReference>
<dbReference type="Pfam" id="PF01728">
    <property type="entry name" value="FtsJ"/>
    <property type="match status" value="1"/>
</dbReference>
<dbReference type="GO" id="GO:0030687">
    <property type="term" value="C:preribosome, large subunit precursor"/>
    <property type="evidence" value="ECO:0007669"/>
    <property type="project" value="TreeGrafter"/>
</dbReference>
<feature type="domain" description="Ribosomal RNA methyltransferase FtsJ" evidence="5">
    <location>
        <begin position="24"/>
        <end position="260"/>
    </location>
</feature>
<dbReference type="PANTHER" id="PTHR10920">
    <property type="entry name" value="RIBOSOMAL RNA METHYLTRANSFERASE"/>
    <property type="match status" value="1"/>
</dbReference>
<keyword evidence="1 6" id="KW-0489">Methyltransferase</keyword>
<comment type="caution">
    <text evidence="6">The sequence shown here is derived from an EMBL/GenBank/DDBJ whole genome shotgun (WGS) entry which is preliminary data.</text>
</comment>
<evidence type="ECO:0000256" key="2">
    <source>
        <dbReference type="ARBA" id="ARBA00022679"/>
    </source>
</evidence>
<keyword evidence="3" id="KW-0949">S-adenosyl-L-methionine</keyword>
<dbReference type="InterPro" id="IPR050082">
    <property type="entry name" value="RNA_methyltr_RlmE"/>
</dbReference>
<evidence type="ECO:0000256" key="3">
    <source>
        <dbReference type="ARBA" id="ARBA00022691"/>
    </source>
</evidence>
<organism evidence="6 7">
    <name type="scientific">Strigomonas culicis</name>
    <dbReference type="NCBI Taxonomy" id="28005"/>
    <lineage>
        <taxon>Eukaryota</taxon>
        <taxon>Discoba</taxon>
        <taxon>Euglenozoa</taxon>
        <taxon>Kinetoplastea</taxon>
        <taxon>Metakinetoplastina</taxon>
        <taxon>Trypanosomatida</taxon>
        <taxon>Trypanosomatidae</taxon>
        <taxon>Strigomonadinae</taxon>
        <taxon>Strigomonas</taxon>
    </lineage>
</organism>
<accession>S9VPF7</accession>
<dbReference type="EMBL" id="ATMH01004802">
    <property type="protein sequence ID" value="EPY28946.1"/>
    <property type="molecule type" value="Genomic_DNA"/>
</dbReference>
<keyword evidence="7" id="KW-1185">Reference proteome</keyword>
<evidence type="ECO:0000256" key="1">
    <source>
        <dbReference type="ARBA" id="ARBA00022603"/>
    </source>
</evidence>
<proteinExistence type="predicted"/>
<dbReference type="Gene3D" id="3.40.50.150">
    <property type="entry name" value="Vaccinia Virus protein VP39"/>
    <property type="match status" value="1"/>
</dbReference>
<sequence length="330" mass="36833">MMSLLLFLYDLFVPVCHHRLAMNYRCQSAHKLVELNEAFHFIPSHAFRRAATAPLPWCHTVLDLAAAPGGFSQVAVELMQAQHSDGAPAPGLAPTVLAFDQRTIAPLPHVESFRGSILNHPFVTRSVQPILERRQRALRRPPTSRADPATAALTLSGVLHDSVSVVKGQRAFSVTYAQSQMVLSTLLLSGSLFLKWNTSYTPVAGDAAAAMPVFYVTKAMRSAHLKQLKEVLRFFFGQVQQHKPQSSREDSKEVYLVCSAFEWRRFSHYKTSREMHSKGGRHQARPRNLFSLAPTADDVSRSMQDSFVWHCLGCGQQRVGCSPCRVCFPC</sequence>
<evidence type="ECO:0000313" key="6">
    <source>
        <dbReference type="EMBL" id="EPY28946.1"/>
    </source>
</evidence>
<dbReference type="Proteomes" id="UP000015354">
    <property type="component" value="Unassembled WGS sequence"/>
</dbReference>
<dbReference type="InterPro" id="IPR029063">
    <property type="entry name" value="SAM-dependent_MTases_sf"/>
</dbReference>
<dbReference type="GO" id="GO:0000463">
    <property type="term" value="P:maturation of LSU-rRNA from tricistronic rRNA transcript (SSU-rRNA, 5.8S rRNA, LSU-rRNA)"/>
    <property type="evidence" value="ECO:0007669"/>
    <property type="project" value="TreeGrafter"/>
</dbReference>
<feature type="chain" id="PRO_5004558725" evidence="4">
    <location>
        <begin position="19"/>
        <end position="330"/>
    </location>
</feature>
<dbReference type="GO" id="GO:0008650">
    <property type="term" value="F:rRNA (uridine-2'-O-)-methyltransferase activity"/>
    <property type="evidence" value="ECO:0007669"/>
    <property type="project" value="TreeGrafter"/>
</dbReference>